<dbReference type="Gene3D" id="3.40.50.1820">
    <property type="entry name" value="alpha/beta hydrolase"/>
    <property type="match status" value="1"/>
</dbReference>
<name>A0A0P8BKV6_9HYPH</name>
<proteinExistence type="predicted"/>
<evidence type="ECO:0000313" key="3">
    <source>
        <dbReference type="EMBL" id="KPQ10212.1"/>
    </source>
</evidence>
<evidence type="ECO:0000313" key="5">
    <source>
        <dbReference type="Proteomes" id="UP000050497"/>
    </source>
</evidence>
<dbReference type="Proteomes" id="UP000050497">
    <property type="component" value="Unassembled WGS sequence"/>
</dbReference>
<sequence length="313" mass="34110">MIDPALFKDEAIAPETRALNAEIVEKLSALPDQWSFPIDVVRKARREGRGPFPALPHSPRARWIEIDGPAGPIDLRILAPDETRAVYLHIHGGGWSWGSPDEQDPEFERLAELGVATVSVRYRLAPENPYPAAPDDCEAAALWLVREAQGLFGTQVLMIGGESAGAHLALVTMLRLRDRHGLTPFAGANLFAGCYDLALTPSVRNWGSEKLILNARDITIFAQNLCGDHDRADPDLSPLLADLAGLPPVLVSIGTRDPLLDDSLFLATRLATANVPVDLAIYPGGCHMFQRFGIALSEEALTRVDGFFRERVG</sequence>
<dbReference type="EMBL" id="LJSX01000017">
    <property type="protein sequence ID" value="KPQ10212.1"/>
    <property type="molecule type" value="Genomic_DNA"/>
</dbReference>
<dbReference type="STRING" id="1653334.GA0071312_1878"/>
<evidence type="ECO:0000256" key="1">
    <source>
        <dbReference type="ARBA" id="ARBA00022801"/>
    </source>
</evidence>
<dbReference type="GO" id="GO:0016787">
    <property type="term" value="F:hydrolase activity"/>
    <property type="evidence" value="ECO:0007669"/>
    <property type="project" value="UniProtKB-KW"/>
</dbReference>
<keyword evidence="6" id="KW-1185">Reference proteome</keyword>
<dbReference type="RefSeq" id="WP_074444750.1">
    <property type="nucleotide sequence ID" value="NZ_FMBM01000002.1"/>
</dbReference>
<keyword evidence="1 3" id="KW-0378">Hydrolase</keyword>
<accession>A0A0P8BKV6</accession>
<dbReference type="OrthoDB" id="9806180at2"/>
<evidence type="ECO:0000313" key="4">
    <source>
        <dbReference type="EMBL" id="SCC80948.1"/>
    </source>
</evidence>
<dbReference type="Proteomes" id="UP000182800">
    <property type="component" value="Unassembled WGS sequence"/>
</dbReference>
<protein>
    <submittedName>
        <fullName evidence="4">Acetyl esterase/lipase</fullName>
    </submittedName>
    <submittedName>
        <fullName evidence="3">Alpha/beta hydrolase fold</fullName>
    </submittedName>
</protein>
<dbReference type="PATRIC" id="fig|1653334.4.peg.24"/>
<evidence type="ECO:0000313" key="6">
    <source>
        <dbReference type="Proteomes" id="UP000182800"/>
    </source>
</evidence>
<dbReference type="AlphaFoldDB" id="A0A0P8BKV6"/>
<comment type="caution">
    <text evidence="3">The sequence shown here is derived from an EMBL/GenBank/DDBJ whole genome shotgun (WGS) entry which is preliminary data.</text>
</comment>
<dbReference type="PANTHER" id="PTHR48081">
    <property type="entry name" value="AB HYDROLASE SUPERFAMILY PROTEIN C4A8.06C"/>
    <property type="match status" value="1"/>
</dbReference>
<dbReference type="InterPro" id="IPR050300">
    <property type="entry name" value="GDXG_lipolytic_enzyme"/>
</dbReference>
<dbReference type="InterPro" id="IPR029058">
    <property type="entry name" value="AB_hydrolase_fold"/>
</dbReference>
<dbReference type="SUPFAM" id="SSF53474">
    <property type="entry name" value="alpha/beta-Hydrolases"/>
    <property type="match status" value="1"/>
</dbReference>
<dbReference type="PANTHER" id="PTHR48081:SF8">
    <property type="entry name" value="ALPHA_BETA HYDROLASE FOLD-3 DOMAIN-CONTAINING PROTEIN-RELATED"/>
    <property type="match status" value="1"/>
</dbReference>
<feature type="domain" description="Alpha/beta hydrolase fold-3" evidence="2">
    <location>
        <begin position="88"/>
        <end position="290"/>
    </location>
</feature>
<dbReference type="EMBL" id="FMBM01000002">
    <property type="protein sequence ID" value="SCC80948.1"/>
    <property type="molecule type" value="Genomic_DNA"/>
</dbReference>
<evidence type="ECO:0000259" key="2">
    <source>
        <dbReference type="Pfam" id="PF07859"/>
    </source>
</evidence>
<reference evidence="4 6" key="2">
    <citation type="submission" date="2016-08" db="EMBL/GenBank/DDBJ databases">
        <authorList>
            <person name="Varghese N."/>
            <person name="Submissions Spin"/>
        </authorList>
    </citation>
    <scope>NUCLEOTIDE SEQUENCE [LARGE SCALE GENOMIC DNA]</scope>
    <source>
        <strain evidence="4 6">HL-109</strain>
    </source>
</reference>
<dbReference type="Pfam" id="PF07859">
    <property type="entry name" value="Abhydrolase_3"/>
    <property type="match status" value="1"/>
</dbReference>
<gene>
    <name evidence="4" type="ORF">GA0071312_1878</name>
    <name evidence="3" type="ORF">HLUCCO17_11480</name>
</gene>
<reference evidence="3 5" key="1">
    <citation type="submission" date="2015-09" db="EMBL/GenBank/DDBJ databases">
        <title>Identification and resolution of microdiversity through metagenomic sequencing of parallel consortia.</title>
        <authorList>
            <person name="Nelson W.C."/>
            <person name="Romine M.F."/>
            <person name="Lindemann S.R."/>
        </authorList>
    </citation>
    <scope>NUCLEOTIDE SEQUENCE [LARGE SCALE GENOMIC DNA]</scope>
    <source>
        <strain evidence="3">HL-109</strain>
    </source>
</reference>
<organism evidence="3 5">
    <name type="scientific">Saliniramus fredricksonii</name>
    <dbReference type="NCBI Taxonomy" id="1653334"/>
    <lineage>
        <taxon>Bacteria</taxon>
        <taxon>Pseudomonadati</taxon>
        <taxon>Pseudomonadota</taxon>
        <taxon>Alphaproteobacteria</taxon>
        <taxon>Hyphomicrobiales</taxon>
        <taxon>Salinarimonadaceae</taxon>
        <taxon>Saliniramus</taxon>
    </lineage>
</organism>
<dbReference type="InterPro" id="IPR013094">
    <property type="entry name" value="AB_hydrolase_3"/>
</dbReference>